<dbReference type="InterPro" id="IPR036388">
    <property type="entry name" value="WH-like_DNA-bd_sf"/>
</dbReference>
<evidence type="ECO:0008006" key="6">
    <source>
        <dbReference type="Google" id="ProtNLM"/>
    </source>
</evidence>
<evidence type="ECO:0000256" key="1">
    <source>
        <dbReference type="SAM" id="MobiDB-lite"/>
    </source>
</evidence>
<feature type="region of interest" description="Disordered" evidence="1">
    <location>
        <begin position="277"/>
        <end position="367"/>
    </location>
</feature>
<dbReference type="RefSeq" id="WP_073306744.1">
    <property type="nucleotide sequence ID" value="NZ_FQWV01000001.1"/>
</dbReference>
<feature type="compositionally biased region" description="Acidic residues" evidence="1">
    <location>
        <begin position="356"/>
        <end position="366"/>
    </location>
</feature>
<accession>A0A1M5KCV2</accession>
<dbReference type="SUPFAM" id="SSF46785">
    <property type="entry name" value="Winged helix' DNA-binding domain"/>
    <property type="match status" value="1"/>
</dbReference>
<dbReference type="Proteomes" id="UP000184357">
    <property type="component" value="Unassembled WGS sequence"/>
</dbReference>
<name>A0A1M5KCV2_9EURY</name>
<feature type="domain" description="DUF7345" evidence="3">
    <location>
        <begin position="73"/>
        <end position="205"/>
    </location>
</feature>
<dbReference type="AlphaFoldDB" id="A0A1M5KCV2"/>
<reference evidence="4 5" key="1">
    <citation type="submission" date="2016-11" db="EMBL/GenBank/DDBJ databases">
        <authorList>
            <person name="Jaros S."/>
            <person name="Januszkiewicz K."/>
            <person name="Wedrychowicz H."/>
        </authorList>
    </citation>
    <scope>NUCLEOTIDE SEQUENCE [LARGE SCALE GENOMIC DNA]</scope>
    <source>
        <strain evidence="4 5">DSM 9297</strain>
    </source>
</reference>
<gene>
    <name evidence="4" type="ORF">SAMN05443636_0443</name>
</gene>
<dbReference type="InterPro" id="IPR055767">
    <property type="entry name" value="DUF7343"/>
</dbReference>
<sequence length="455" mass="47017">MRHVALLAAFVVLVSVAAGATVAAADQQAEPDSPEALASPAHPGAPSAFGFSSDSIARTQLASAVGAPRTNFTVSLHEDGSARWTVATTIPLDTEAERAAFHEYAAAYESGDAVGGPTVEPFRNAAAAASEATGREMSIDRVNRTTTLRNETGVLRLRFTWIGFLQPSPDGVLALGDAFETPNNGTWFGSLSASQRLVIEPPPGYEVSDVSQGFSYSISDRRIVVEGPQTFEAGDITVQYEPGKTSPPPPYRLIAGVTVALLFVVALFAYRRGGVSAGAGGDSATADTADGAHAAADADREGAVSDRDPDSTGSAADSEPEPTVGSPHGSTVDGASDGSTAPAADATGAEVNGGEPETEEDLELLSDEERVERILETHGGRMRQGNIVSQTGWSDAKVSQLLSAMADEGRVEKLRLGRENLISLADDADDEPNGADSADDADSAADADSDDDAEL</sequence>
<evidence type="ECO:0000313" key="5">
    <source>
        <dbReference type="Proteomes" id="UP000184357"/>
    </source>
</evidence>
<dbReference type="Gene3D" id="1.10.10.10">
    <property type="entry name" value="Winged helix-like DNA-binding domain superfamily/Winged helix DNA-binding domain"/>
    <property type="match status" value="1"/>
</dbReference>
<feature type="compositionally biased region" description="Basic and acidic residues" evidence="1">
    <location>
        <begin position="296"/>
        <end position="310"/>
    </location>
</feature>
<protein>
    <recommendedName>
        <fullName evidence="6">IclR helix-turn-helix domain-containing protein</fullName>
    </recommendedName>
</protein>
<dbReference type="STRING" id="43928.SAMN05443636_0443"/>
<feature type="compositionally biased region" description="Acidic residues" evidence="1">
    <location>
        <begin position="426"/>
        <end position="455"/>
    </location>
</feature>
<dbReference type="Pfam" id="PF24036">
    <property type="entry name" value="DUF7345"/>
    <property type="match status" value="1"/>
</dbReference>
<feature type="domain" description="DUF7343" evidence="2">
    <location>
        <begin position="364"/>
        <end position="424"/>
    </location>
</feature>
<dbReference type="EMBL" id="FQWV01000001">
    <property type="protein sequence ID" value="SHG50023.1"/>
    <property type="molecule type" value="Genomic_DNA"/>
</dbReference>
<evidence type="ECO:0000259" key="3">
    <source>
        <dbReference type="Pfam" id="PF24036"/>
    </source>
</evidence>
<dbReference type="OrthoDB" id="147932at2157"/>
<dbReference type="InterPro" id="IPR036390">
    <property type="entry name" value="WH_DNA-bd_sf"/>
</dbReference>
<proteinExistence type="predicted"/>
<organism evidence="4 5">
    <name type="scientific">Halobaculum gomorrense</name>
    <dbReference type="NCBI Taxonomy" id="43928"/>
    <lineage>
        <taxon>Archaea</taxon>
        <taxon>Methanobacteriati</taxon>
        <taxon>Methanobacteriota</taxon>
        <taxon>Stenosarchaea group</taxon>
        <taxon>Halobacteria</taxon>
        <taxon>Halobacteriales</taxon>
        <taxon>Haloferacaceae</taxon>
        <taxon>Halobaculum</taxon>
    </lineage>
</organism>
<dbReference type="InterPro" id="IPR055769">
    <property type="entry name" value="DUF7345"/>
</dbReference>
<feature type="compositionally biased region" description="Low complexity" evidence="1">
    <location>
        <begin position="282"/>
        <end position="295"/>
    </location>
</feature>
<keyword evidence="5" id="KW-1185">Reference proteome</keyword>
<feature type="region of interest" description="Disordered" evidence="1">
    <location>
        <begin position="424"/>
        <end position="455"/>
    </location>
</feature>
<dbReference type="Pfam" id="PF24034">
    <property type="entry name" value="DUF7343"/>
    <property type="match status" value="1"/>
</dbReference>
<evidence type="ECO:0000313" key="4">
    <source>
        <dbReference type="EMBL" id="SHG50023.1"/>
    </source>
</evidence>
<evidence type="ECO:0000259" key="2">
    <source>
        <dbReference type="Pfam" id="PF24034"/>
    </source>
</evidence>